<accession>A0A5B8YBC1</accession>
<protein>
    <submittedName>
        <fullName evidence="2">Aminoglycoside phosphotransferase family protein</fullName>
    </submittedName>
</protein>
<dbReference type="GO" id="GO:0004672">
    <property type="term" value="F:protein kinase activity"/>
    <property type="evidence" value="ECO:0007669"/>
    <property type="project" value="InterPro"/>
</dbReference>
<dbReference type="PROSITE" id="PS50011">
    <property type="entry name" value="PROTEIN_KINASE_DOM"/>
    <property type="match status" value="1"/>
</dbReference>
<dbReference type="OrthoDB" id="4020008at2"/>
<feature type="domain" description="Protein kinase" evidence="1">
    <location>
        <begin position="22"/>
        <end position="317"/>
    </location>
</feature>
<dbReference type="SUPFAM" id="SSF56112">
    <property type="entry name" value="Protein kinase-like (PK-like)"/>
    <property type="match status" value="1"/>
</dbReference>
<dbReference type="Proteomes" id="UP000315995">
    <property type="component" value="Chromosome"/>
</dbReference>
<dbReference type="InterPro" id="IPR008266">
    <property type="entry name" value="Tyr_kinase_AS"/>
</dbReference>
<dbReference type="EMBL" id="CP041186">
    <property type="protein sequence ID" value="QDG53954.1"/>
    <property type="molecule type" value="Genomic_DNA"/>
</dbReference>
<dbReference type="GO" id="GO:0005524">
    <property type="term" value="F:ATP binding"/>
    <property type="evidence" value="ECO:0007669"/>
    <property type="project" value="InterPro"/>
</dbReference>
<sequence length="317" mass="35432">MRDKKAASAEKQWLEYFRARGYPDATRLAAGMEGAVYSLVPGELVAKVWFHRGADTLRPLAAYYDRLSRANHSLRTPKIHRIDTVDGVAITTEDFLPGTPLDQHLVSTAKRPKPQAVDALVEVLSTFLSIGEASEFRQVFVLDETESFWEGSDRWSDSIGGLLRRRVARFATQLEREVSKLDALLEATHSFLESRDNATMSVIHGDLCPANILVNDDIEPVSVLDFGFLSTVGDPAFDASITSAIFEMWGPCARELDEQLTTTMQRAFGYDRDTLLAYRAVYALLTSNAYAPDGTDGHFRWCVEMLDRQDVRDALGM</sequence>
<name>A0A4Y6Q069_PERCE</name>
<organism evidence="2 3">
    <name type="scientific">Persicimonas caeni</name>
    <dbReference type="NCBI Taxonomy" id="2292766"/>
    <lineage>
        <taxon>Bacteria</taxon>
        <taxon>Deltaproteobacteria</taxon>
        <taxon>Bradymonadales</taxon>
        <taxon>Bradymonadaceae</taxon>
        <taxon>Persicimonas</taxon>
    </lineage>
</organism>
<accession>A0A4Y6Q069</accession>
<dbReference type="AlphaFoldDB" id="A0A4Y6Q069"/>
<dbReference type="PROSITE" id="PS00109">
    <property type="entry name" value="PROTEIN_KINASE_TYR"/>
    <property type="match status" value="1"/>
</dbReference>
<keyword evidence="3" id="KW-1185">Reference proteome</keyword>
<proteinExistence type="predicted"/>
<gene>
    <name evidence="2" type="ORF">FIV42_25390</name>
</gene>
<evidence type="ECO:0000313" key="3">
    <source>
        <dbReference type="Proteomes" id="UP000315995"/>
    </source>
</evidence>
<keyword evidence="2" id="KW-0808">Transferase</keyword>
<dbReference type="InterPro" id="IPR000719">
    <property type="entry name" value="Prot_kinase_dom"/>
</dbReference>
<reference evidence="2 3" key="1">
    <citation type="submission" date="2019-06" db="EMBL/GenBank/DDBJ databases">
        <title>Persicimonas caeni gen. nov., sp. nov., a predatory bacterium isolated from solar saltern.</title>
        <authorList>
            <person name="Wang S."/>
        </authorList>
    </citation>
    <scope>NUCLEOTIDE SEQUENCE [LARGE SCALE GENOMIC DNA]</scope>
    <source>
        <strain evidence="2 3">YN101</strain>
    </source>
</reference>
<dbReference type="RefSeq" id="WP_141200404.1">
    <property type="nucleotide sequence ID" value="NZ_CP041186.1"/>
</dbReference>
<dbReference type="Gene3D" id="3.90.1200.10">
    <property type="match status" value="1"/>
</dbReference>
<dbReference type="InterPro" id="IPR002575">
    <property type="entry name" value="Aminoglycoside_PTrfase"/>
</dbReference>
<evidence type="ECO:0000313" key="2">
    <source>
        <dbReference type="EMBL" id="QDG53954.1"/>
    </source>
</evidence>
<dbReference type="Pfam" id="PF01636">
    <property type="entry name" value="APH"/>
    <property type="match status" value="1"/>
</dbReference>
<dbReference type="InterPro" id="IPR011009">
    <property type="entry name" value="Kinase-like_dom_sf"/>
</dbReference>
<evidence type="ECO:0000259" key="1">
    <source>
        <dbReference type="PROSITE" id="PS50011"/>
    </source>
</evidence>